<proteinExistence type="predicted"/>
<protein>
    <submittedName>
        <fullName evidence="1">Uncharacterized protein</fullName>
    </submittedName>
</protein>
<accession>A0A3P6FKZ0</accession>
<evidence type="ECO:0000313" key="1">
    <source>
        <dbReference type="EMBL" id="VDD48264.1"/>
    </source>
</evidence>
<reference evidence="1" key="1">
    <citation type="submission" date="2018-11" db="EMBL/GenBank/DDBJ databases">
        <authorList>
            <consortium name="Genoscope - CEA"/>
            <person name="William W."/>
        </authorList>
    </citation>
    <scope>NUCLEOTIDE SEQUENCE</scope>
</reference>
<sequence length="47" mass="5258">MKNFFELEKSIGGIGCAVLLNTQMLERKQVIDMFAGTKILVVQEGKE</sequence>
<dbReference type="EMBL" id="LR031878">
    <property type="protein sequence ID" value="VDD48264.1"/>
    <property type="molecule type" value="Genomic_DNA"/>
</dbReference>
<dbReference type="AlphaFoldDB" id="A0A3P6FKZ0"/>
<gene>
    <name evidence="1" type="ORF">BOLC1T00653H</name>
</gene>
<organism evidence="1">
    <name type="scientific">Brassica oleracea</name>
    <name type="common">Wild cabbage</name>
    <dbReference type="NCBI Taxonomy" id="3712"/>
    <lineage>
        <taxon>Eukaryota</taxon>
        <taxon>Viridiplantae</taxon>
        <taxon>Streptophyta</taxon>
        <taxon>Embryophyta</taxon>
        <taxon>Tracheophyta</taxon>
        <taxon>Spermatophyta</taxon>
        <taxon>Magnoliopsida</taxon>
        <taxon>eudicotyledons</taxon>
        <taxon>Gunneridae</taxon>
        <taxon>Pentapetalae</taxon>
        <taxon>rosids</taxon>
        <taxon>malvids</taxon>
        <taxon>Brassicales</taxon>
        <taxon>Brassicaceae</taxon>
        <taxon>Brassiceae</taxon>
        <taxon>Brassica</taxon>
    </lineage>
</organism>
<name>A0A3P6FKZ0_BRAOL</name>